<keyword evidence="3 5" id="KW-0560">Oxidoreductase</keyword>
<dbReference type="AlphaFoldDB" id="A0ABD5EV75"/>
<reference evidence="6" key="1">
    <citation type="submission" date="2023-07" db="EMBL/GenBank/DDBJ databases">
        <title>30 novel species of actinomycetes from the DSMZ collection.</title>
        <authorList>
            <person name="Nouioui I."/>
        </authorList>
    </citation>
    <scope>NUCLEOTIDE SEQUENCE [LARGE SCALE GENOMIC DNA]</scope>
    <source>
        <strain evidence="6">DSM 41981</strain>
    </source>
</reference>
<dbReference type="InterPro" id="IPR036250">
    <property type="entry name" value="AcylCo_DH-like_C"/>
</dbReference>
<gene>
    <name evidence="5" type="ORF">RM877_26600</name>
</gene>
<dbReference type="PANTHER" id="PTHR43884:SF20">
    <property type="entry name" value="ACYL-COA DEHYDROGENASE FADE28"/>
    <property type="match status" value="1"/>
</dbReference>
<keyword evidence="1" id="KW-0285">Flavoprotein</keyword>
<keyword evidence="6" id="KW-1185">Reference proteome</keyword>
<dbReference type="InterPro" id="IPR046373">
    <property type="entry name" value="Acyl-CoA_Oxase/DH_mid-dom_sf"/>
</dbReference>
<dbReference type="EMBL" id="JAVRES010000016">
    <property type="protein sequence ID" value="MDT0438259.1"/>
    <property type="molecule type" value="Genomic_DNA"/>
</dbReference>
<sequence>MRSLDTARELCQQYHPGLIKALESIPYEEREAAGSPVIGLFRDHGGAGLMVPRAYGGLGADLLDAIRVQRALGSVSPSLAAATAMHHFTAAMLYELAGTAGRLTASQMKVLGGIAPRRQLMASGWAEGKTQQNILVPSVTAVPTDDGYLLTGSKKPCSLAGSMDLLTVSIAVPGPNGPELALALVPADAPGITVSPFWGNDVLAAAESDEVRLEDTPVAADLVIRTSSDDPHRLDDLQTTGFVCFTLLISAGYAGAAAGLVATVLERGRGSEGDRAALAIGCEAAFAQLEGAARAVRDGLAGEAAVAEVLVARYAAQRALAHAADQALDLLGGIDFIRGSDRSRLAMAVRPLAFHPPGQSSAAEPLLSWFTGGPLELS</sequence>
<organism evidence="5 6">
    <name type="scientific">Streptomyces doudnae</name>
    <dbReference type="NCBI Taxonomy" id="3075536"/>
    <lineage>
        <taxon>Bacteria</taxon>
        <taxon>Bacillati</taxon>
        <taxon>Actinomycetota</taxon>
        <taxon>Actinomycetes</taxon>
        <taxon>Kitasatosporales</taxon>
        <taxon>Streptomycetaceae</taxon>
        <taxon>Streptomyces</taxon>
    </lineage>
</organism>
<evidence type="ECO:0000256" key="1">
    <source>
        <dbReference type="ARBA" id="ARBA00022630"/>
    </source>
</evidence>
<dbReference type="InterPro" id="IPR009100">
    <property type="entry name" value="AcylCoA_DH/oxidase_NM_dom_sf"/>
</dbReference>
<dbReference type="Proteomes" id="UP001183535">
    <property type="component" value="Unassembled WGS sequence"/>
</dbReference>
<dbReference type="Pfam" id="PF02771">
    <property type="entry name" value="Acyl-CoA_dh_N"/>
    <property type="match status" value="1"/>
</dbReference>
<dbReference type="InterPro" id="IPR013786">
    <property type="entry name" value="AcylCoA_DH/ox_N"/>
</dbReference>
<comment type="caution">
    <text evidence="5">The sequence shown here is derived from an EMBL/GenBank/DDBJ whole genome shotgun (WGS) entry which is preliminary data.</text>
</comment>
<dbReference type="GO" id="GO:0016491">
    <property type="term" value="F:oxidoreductase activity"/>
    <property type="evidence" value="ECO:0007669"/>
    <property type="project" value="UniProtKB-KW"/>
</dbReference>
<dbReference type="PANTHER" id="PTHR43884">
    <property type="entry name" value="ACYL-COA DEHYDROGENASE"/>
    <property type="match status" value="1"/>
</dbReference>
<dbReference type="RefSeq" id="WP_093832957.1">
    <property type="nucleotide sequence ID" value="NZ_JAVRES010000016.1"/>
</dbReference>
<proteinExistence type="predicted"/>
<evidence type="ECO:0000256" key="3">
    <source>
        <dbReference type="ARBA" id="ARBA00023002"/>
    </source>
</evidence>
<accession>A0ABD5EV75</accession>
<name>A0ABD5EV75_9ACTN</name>
<dbReference type="EC" id="1.-.-.-" evidence="5"/>
<dbReference type="Gene3D" id="2.40.110.10">
    <property type="entry name" value="Butyryl-CoA Dehydrogenase, subunit A, domain 2"/>
    <property type="match status" value="1"/>
</dbReference>
<evidence type="ECO:0000256" key="2">
    <source>
        <dbReference type="ARBA" id="ARBA00022827"/>
    </source>
</evidence>
<evidence type="ECO:0000313" key="6">
    <source>
        <dbReference type="Proteomes" id="UP001183535"/>
    </source>
</evidence>
<evidence type="ECO:0000313" key="5">
    <source>
        <dbReference type="EMBL" id="MDT0438259.1"/>
    </source>
</evidence>
<dbReference type="SUPFAM" id="SSF47203">
    <property type="entry name" value="Acyl-CoA dehydrogenase C-terminal domain-like"/>
    <property type="match status" value="1"/>
</dbReference>
<evidence type="ECO:0000259" key="4">
    <source>
        <dbReference type="Pfam" id="PF02771"/>
    </source>
</evidence>
<protein>
    <submittedName>
        <fullName evidence="5">Acyl-CoA dehydrogenase family protein</fullName>
        <ecNumber evidence="5">1.-.-.-</ecNumber>
    </submittedName>
</protein>
<dbReference type="Gene3D" id="1.10.540.10">
    <property type="entry name" value="Acyl-CoA dehydrogenase/oxidase, N-terminal domain"/>
    <property type="match status" value="1"/>
</dbReference>
<dbReference type="InterPro" id="IPR037069">
    <property type="entry name" value="AcylCoA_DH/ox_N_sf"/>
</dbReference>
<dbReference type="SUPFAM" id="SSF56645">
    <property type="entry name" value="Acyl-CoA dehydrogenase NM domain-like"/>
    <property type="match status" value="1"/>
</dbReference>
<keyword evidence="2" id="KW-0274">FAD</keyword>
<feature type="domain" description="Acyl-CoA dehydrogenase/oxidase N-terminal" evidence="4">
    <location>
        <begin position="29"/>
        <end position="99"/>
    </location>
</feature>